<keyword evidence="4 6" id="KW-0472">Membrane</keyword>
<dbReference type="eggNOG" id="COG2116">
    <property type="taxonomic scope" value="Bacteria"/>
</dbReference>
<keyword evidence="8" id="KW-1185">Reference proteome</keyword>
<organism evidence="7 8">
    <name type="scientific">Buttiauxella agrestis ATCC 33320</name>
    <dbReference type="NCBI Taxonomy" id="1006004"/>
    <lineage>
        <taxon>Bacteria</taxon>
        <taxon>Pseudomonadati</taxon>
        <taxon>Pseudomonadota</taxon>
        <taxon>Gammaproteobacteria</taxon>
        <taxon>Enterobacterales</taxon>
        <taxon>Enterobacteriaceae</taxon>
        <taxon>Buttiauxella</taxon>
    </lineage>
</organism>
<name>A0A085G8C4_9ENTR</name>
<feature type="compositionally biased region" description="Basic and acidic residues" evidence="5">
    <location>
        <begin position="292"/>
        <end position="306"/>
    </location>
</feature>
<gene>
    <name evidence="7" type="primary">yfdC</name>
    <name evidence="7" type="ORF">GBAG_2930</name>
</gene>
<reference evidence="7 8" key="1">
    <citation type="submission" date="2014-05" db="EMBL/GenBank/DDBJ databases">
        <title>ATOL: Assembling a taxonomically balanced genome-scale reconstruction of the evolutionary history of the Enterobacteriaceae.</title>
        <authorList>
            <person name="Plunkett G.III."/>
            <person name="Neeno-Eckwall E.C."/>
            <person name="Glasner J.D."/>
            <person name="Perna N.T."/>
        </authorList>
    </citation>
    <scope>NUCLEOTIDE SEQUENCE [LARGE SCALE GENOMIC DNA]</scope>
    <source>
        <strain evidence="7 8">ATCC 33320</strain>
    </source>
</reference>
<dbReference type="PANTHER" id="PTHR30520:SF2">
    <property type="entry name" value="INNER MEMBRANE PROTEIN YFDC"/>
    <property type="match status" value="1"/>
</dbReference>
<feature type="transmembrane region" description="Helical" evidence="6">
    <location>
        <begin position="61"/>
        <end position="79"/>
    </location>
</feature>
<dbReference type="InterPro" id="IPR000292">
    <property type="entry name" value="For/NO2_transpt"/>
</dbReference>
<sequence length="321" mass="35455">MGEVKEEKIDKSTDEIEVESDEKDHGEKIEVDEEQLPSRAMAIHEHIRQDGEKELERDAMALFWSAVAAGLSMGASLLAKGIFHVNLEGVPGSFLLENLGYTFGFIIVIMARQQLFTENTVTAVLPVMHKPTGSNFLLLMRLWGMVLLGNIIGTGLAAYAFEYMPIFDEETRDAFVSIGMDVMHNTPGEMFANAIISGWIIATMVWMFPSAGAAKIVVIIIMTWLVALGDLTHIVVGSVEILYLVFNGTIHWSEFFWPFALPTLAGNICGGTFIFALISHAQIRNDMSNKKKAEAKAKAKRQREVAGGDEDENGKKQTRGT</sequence>
<dbReference type="GO" id="GO:0005886">
    <property type="term" value="C:plasma membrane"/>
    <property type="evidence" value="ECO:0007669"/>
    <property type="project" value="TreeGrafter"/>
</dbReference>
<feature type="compositionally biased region" description="Basic and acidic residues" evidence="5">
    <location>
        <begin position="1"/>
        <end position="14"/>
    </location>
</feature>
<evidence type="ECO:0000313" key="8">
    <source>
        <dbReference type="Proteomes" id="UP000028653"/>
    </source>
</evidence>
<dbReference type="RefSeq" id="WP_034497361.1">
    <property type="nucleotide sequence ID" value="NZ_JMPI01000047.1"/>
</dbReference>
<feature type="region of interest" description="Disordered" evidence="5">
    <location>
        <begin position="1"/>
        <end position="29"/>
    </location>
</feature>
<evidence type="ECO:0000256" key="4">
    <source>
        <dbReference type="ARBA" id="ARBA00023136"/>
    </source>
</evidence>
<dbReference type="Pfam" id="PF01226">
    <property type="entry name" value="Form_Nir_trans"/>
    <property type="match status" value="1"/>
</dbReference>
<keyword evidence="3 6" id="KW-1133">Transmembrane helix</keyword>
<dbReference type="PANTHER" id="PTHR30520">
    <property type="entry name" value="FORMATE TRANSPORTER-RELATED"/>
    <property type="match status" value="1"/>
</dbReference>
<dbReference type="AlphaFoldDB" id="A0A085G8C4"/>
<dbReference type="InterPro" id="IPR023271">
    <property type="entry name" value="Aquaporin-like"/>
</dbReference>
<dbReference type="FunFam" id="1.20.1080.10:FF:000010">
    <property type="entry name" value="Inner membrane protein"/>
    <property type="match status" value="1"/>
</dbReference>
<dbReference type="OrthoDB" id="261587at2"/>
<feature type="region of interest" description="Disordered" evidence="5">
    <location>
        <begin position="292"/>
        <end position="321"/>
    </location>
</feature>
<evidence type="ECO:0000256" key="1">
    <source>
        <dbReference type="ARBA" id="ARBA00004141"/>
    </source>
</evidence>
<feature type="transmembrane region" description="Helical" evidence="6">
    <location>
        <begin position="190"/>
        <end position="209"/>
    </location>
</feature>
<protein>
    <submittedName>
        <fullName evidence="7">Putative transport</fullName>
    </submittedName>
</protein>
<evidence type="ECO:0000256" key="6">
    <source>
        <dbReference type="SAM" id="Phobius"/>
    </source>
</evidence>
<evidence type="ECO:0000313" key="7">
    <source>
        <dbReference type="EMBL" id="KFC79969.1"/>
    </source>
</evidence>
<dbReference type="EMBL" id="JMPI01000047">
    <property type="protein sequence ID" value="KFC79969.1"/>
    <property type="molecule type" value="Genomic_DNA"/>
</dbReference>
<feature type="transmembrane region" description="Helical" evidence="6">
    <location>
        <begin position="216"/>
        <end position="236"/>
    </location>
</feature>
<feature type="transmembrane region" description="Helical" evidence="6">
    <location>
        <begin position="99"/>
        <end position="117"/>
    </location>
</feature>
<comment type="caution">
    <text evidence="7">The sequence shown here is derived from an EMBL/GenBank/DDBJ whole genome shotgun (WGS) entry which is preliminary data.</text>
</comment>
<comment type="subcellular location">
    <subcellularLocation>
        <location evidence="1">Membrane</location>
        <topology evidence="1">Multi-pass membrane protein</topology>
    </subcellularLocation>
</comment>
<dbReference type="Proteomes" id="UP000028653">
    <property type="component" value="Unassembled WGS sequence"/>
</dbReference>
<dbReference type="Gene3D" id="1.20.1080.10">
    <property type="entry name" value="Glycerol uptake facilitator protein"/>
    <property type="match status" value="1"/>
</dbReference>
<feature type="transmembrane region" description="Helical" evidence="6">
    <location>
        <begin position="138"/>
        <end position="161"/>
    </location>
</feature>
<proteinExistence type="predicted"/>
<evidence type="ECO:0000256" key="3">
    <source>
        <dbReference type="ARBA" id="ARBA00022989"/>
    </source>
</evidence>
<dbReference type="GO" id="GO:0015499">
    <property type="term" value="F:formate transmembrane transporter activity"/>
    <property type="evidence" value="ECO:0007669"/>
    <property type="project" value="TreeGrafter"/>
</dbReference>
<evidence type="ECO:0000256" key="2">
    <source>
        <dbReference type="ARBA" id="ARBA00022692"/>
    </source>
</evidence>
<dbReference type="STRING" id="1006004.GBAG_2930"/>
<evidence type="ECO:0000256" key="5">
    <source>
        <dbReference type="SAM" id="MobiDB-lite"/>
    </source>
</evidence>
<accession>A0A085G8C4</accession>
<feature type="transmembrane region" description="Helical" evidence="6">
    <location>
        <begin position="256"/>
        <end position="278"/>
    </location>
</feature>
<keyword evidence="2 6" id="KW-0812">Transmembrane</keyword>